<evidence type="ECO:0000313" key="3">
    <source>
        <dbReference type="Proteomes" id="UP001371218"/>
    </source>
</evidence>
<organism evidence="2 3">
    <name type="scientific">Ideonella lacteola</name>
    <dbReference type="NCBI Taxonomy" id="2984193"/>
    <lineage>
        <taxon>Bacteria</taxon>
        <taxon>Pseudomonadati</taxon>
        <taxon>Pseudomonadota</taxon>
        <taxon>Betaproteobacteria</taxon>
        <taxon>Burkholderiales</taxon>
        <taxon>Sphaerotilaceae</taxon>
        <taxon>Ideonella</taxon>
    </lineage>
</organism>
<name>A0ABU9BR84_9BURK</name>
<keyword evidence="3" id="KW-1185">Reference proteome</keyword>
<dbReference type="RefSeq" id="WP_341426883.1">
    <property type="nucleotide sequence ID" value="NZ_JBBUTG010000010.1"/>
</dbReference>
<proteinExistence type="predicted"/>
<feature type="compositionally biased region" description="Low complexity" evidence="1">
    <location>
        <begin position="855"/>
        <end position="869"/>
    </location>
</feature>
<reference evidence="2 3" key="1">
    <citation type="submission" date="2024-04" db="EMBL/GenBank/DDBJ databases">
        <title>Novel species of the genus Ideonella isolated from streams.</title>
        <authorList>
            <person name="Lu H."/>
        </authorList>
    </citation>
    <scope>NUCLEOTIDE SEQUENCE [LARGE SCALE GENOMIC DNA]</scope>
    <source>
        <strain evidence="2 3">DXS29W</strain>
    </source>
</reference>
<gene>
    <name evidence="2" type="ORF">AACH06_16735</name>
</gene>
<comment type="caution">
    <text evidence="2">The sequence shown here is derived from an EMBL/GenBank/DDBJ whole genome shotgun (WGS) entry which is preliminary data.</text>
</comment>
<evidence type="ECO:0000313" key="2">
    <source>
        <dbReference type="EMBL" id="MEK8032472.1"/>
    </source>
</evidence>
<evidence type="ECO:0008006" key="4">
    <source>
        <dbReference type="Google" id="ProtNLM"/>
    </source>
</evidence>
<feature type="region of interest" description="Disordered" evidence="1">
    <location>
        <begin position="843"/>
        <end position="869"/>
    </location>
</feature>
<evidence type="ECO:0000256" key="1">
    <source>
        <dbReference type="SAM" id="MobiDB-lite"/>
    </source>
</evidence>
<dbReference type="EMBL" id="JBBUTG010000010">
    <property type="protein sequence ID" value="MEK8032472.1"/>
    <property type="molecule type" value="Genomic_DNA"/>
</dbReference>
<protein>
    <recommendedName>
        <fullName evidence="4">ATP-binding protein</fullName>
    </recommendedName>
</protein>
<dbReference type="Proteomes" id="UP001371218">
    <property type="component" value="Unassembled WGS sequence"/>
</dbReference>
<sequence length="869" mass="95872">MSDVLIDLNHGDSARALPEDQLVHRRQYARLREQVVLHLRDLADPGASTDGEEQTGGGWTQFLDGTRGAGKSTFMSSVKKAFEEDKEISRRMAFIGLIDPSRLELGEVPLLLILQGLKKRVDSELKGLRHGEDERLRDEWRQAFKGVAGGLSLFARDYHPLDGHDPDLFLDWGLERASDGASLRAKLHQLFAIACRILGVKALMWAFDDGDTNASQAIAVLECIRKYLDAPLVMVMVTGDMELYSLLVRRHFAKTVADDPKAALDLTRNSKPGDRSAQYLRMIDHLEEQYLLKLFPIRRRSQLLPLQHLMDRADSTCRVTSLLWASATPKAKDLLAAIVKRGLRVKATSDIALYVEFLATQPLRSVLQVMSRCSQHLAVGKDGKFEDADWSTELTEDLASALQSLSLTSLYKFALDVEALSDKELDVLTQAVFDLSLLDGDLDTAPYLRPMSANQDIRSSFMALAAEVPKVCAMQPGTTLRYLLRGPGSVSLYTLAEGQMDPGVPEEVRRYRFKSYMGMGRKEDALDWARRATAVIALPYSINPKVRVVLPGVIGLNRKGRHNTGELAASTAIRSALADDNVPFPVFALAMVDVSSPSGMRTYASIFVLLGIMEKLLSSGPEESNTLLDRMYPALTVSAPSWSRAGYDVSDEGPEPAKSKNAKTEGLDRRSFLWNEMTKWRAESINLKDAISPSAVALGKIWSRIFFSLQNAFGDLRPRADFCEVMEIFAQCVINAFLVEESEHHLLVKPSATPTASVQDRRNPRVSTKAFVDKLKGMSVRREELPLTSIVATCPLILGLLESTDDCADALMGLFPAGTNKESIKKLLRPVVLARYMKKISVTGGPATSKRSASTDDTAPAASADPDAE</sequence>
<accession>A0ABU9BR84</accession>
<feature type="region of interest" description="Disordered" evidence="1">
    <location>
        <begin position="44"/>
        <end position="63"/>
    </location>
</feature>